<protein>
    <submittedName>
        <fullName evidence="2">Uncharacterized protein</fullName>
    </submittedName>
</protein>
<dbReference type="Proteomes" id="UP000198897">
    <property type="component" value="Unassembled WGS sequence"/>
</dbReference>
<accession>A0A1I2MPI8</accession>
<keyword evidence="1" id="KW-1133">Transmembrane helix</keyword>
<organism evidence="2 3">
    <name type="scientific">Halobacillus alkaliphilus</name>
    <dbReference type="NCBI Taxonomy" id="396056"/>
    <lineage>
        <taxon>Bacteria</taxon>
        <taxon>Bacillati</taxon>
        <taxon>Bacillota</taxon>
        <taxon>Bacilli</taxon>
        <taxon>Bacillales</taxon>
        <taxon>Bacillaceae</taxon>
        <taxon>Halobacillus</taxon>
    </lineage>
</organism>
<reference evidence="3" key="1">
    <citation type="submission" date="2016-10" db="EMBL/GenBank/DDBJ databases">
        <authorList>
            <person name="Varghese N."/>
            <person name="Submissions S."/>
        </authorList>
    </citation>
    <scope>NUCLEOTIDE SEQUENCE [LARGE SCALE GENOMIC DNA]</scope>
    <source>
        <strain evidence="3">FP5</strain>
    </source>
</reference>
<gene>
    <name evidence="2" type="ORF">SAMN05216353_11443</name>
</gene>
<dbReference type="AlphaFoldDB" id="A0A1I2MPI8"/>
<keyword evidence="3" id="KW-1185">Reference proteome</keyword>
<keyword evidence="1" id="KW-0472">Membrane</keyword>
<name>A0A1I2MPI8_9BACI</name>
<feature type="transmembrane region" description="Helical" evidence="1">
    <location>
        <begin position="64"/>
        <end position="83"/>
    </location>
</feature>
<dbReference type="EMBL" id="FOOG01000014">
    <property type="protein sequence ID" value="SFF92830.1"/>
    <property type="molecule type" value="Genomic_DNA"/>
</dbReference>
<evidence type="ECO:0000313" key="3">
    <source>
        <dbReference type="Proteomes" id="UP000198897"/>
    </source>
</evidence>
<feature type="transmembrane region" description="Helical" evidence="1">
    <location>
        <begin position="6"/>
        <end position="27"/>
    </location>
</feature>
<evidence type="ECO:0000256" key="1">
    <source>
        <dbReference type="SAM" id="Phobius"/>
    </source>
</evidence>
<dbReference type="RefSeq" id="WP_089751849.1">
    <property type="nucleotide sequence ID" value="NZ_FOOG01000014.1"/>
</dbReference>
<evidence type="ECO:0000313" key="2">
    <source>
        <dbReference type="EMBL" id="SFF92830.1"/>
    </source>
</evidence>
<keyword evidence="1" id="KW-0812">Transmembrane</keyword>
<sequence length="84" mass="9707">MSRIFTHIFNILVGILILIEGGVYIFVNNKDGDFHLRSIIMSILLLLAWGMSYRKQLTSENPSAWLIVTIIITIPMILPWLFFI</sequence>
<feature type="transmembrane region" description="Helical" evidence="1">
    <location>
        <begin position="34"/>
        <end position="52"/>
    </location>
</feature>
<proteinExistence type="predicted"/>